<reference evidence="2" key="1">
    <citation type="submission" date="2021-02" db="EMBL/GenBank/DDBJ databases">
        <authorList>
            <person name="Nowell W R."/>
        </authorList>
    </citation>
    <scope>NUCLEOTIDE SEQUENCE</scope>
</reference>
<proteinExistence type="predicted"/>
<dbReference type="Proteomes" id="UP000663829">
    <property type="component" value="Unassembled WGS sequence"/>
</dbReference>
<dbReference type="Pfam" id="PF00078">
    <property type="entry name" value="RVT_1"/>
    <property type="match status" value="1"/>
</dbReference>
<organism evidence="2 6">
    <name type="scientific">Didymodactylos carnosus</name>
    <dbReference type="NCBI Taxonomy" id="1234261"/>
    <lineage>
        <taxon>Eukaryota</taxon>
        <taxon>Metazoa</taxon>
        <taxon>Spiralia</taxon>
        <taxon>Gnathifera</taxon>
        <taxon>Rotifera</taxon>
        <taxon>Eurotatoria</taxon>
        <taxon>Bdelloidea</taxon>
        <taxon>Philodinida</taxon>
        <taxon>Philodinidae</taxon>
        <taxon>Didymodactylos</taxon>
    </lineage>
</organism>
<evidence type="ECO:0000259" key="1">
    <source>
        <dbReference type="PROSITE" id="PS50878"/>
    </source>
</evidence>
<sequence>MLKESAAIIVPVLTELFNNSLKYVEFPKAWQLGYIIPLYKSDDPQSSNNYRPITLLPAVSKIFERVIYRHLYGFLRTNNLICKTQSGFVPHDSSVNQLISIVDFIANNLNKGNPGLAAFLDFRKAFNKVSHSGLLVKVRGKGLPDSLVRWFDSYLSFRRIVTMVDGNTSDELSVTCGVSQGSVLGPLLFLIYIDDLPISIRSTCKLFEDDVSLYTTTTDITTAVKVMNQGLAEIVAWSVK</sequence>
<dbReference type="EMBL" id="CAJNOQ010011544">
    <property type="protein sequence ID" value="CAF1279346.1"/>
    <property type="molecule type" value="Genomic_DNA"/>
</dbReference>
<accession>A0A815BY71</accession>
<dbReference type="Proteomes" id="UP000682733">
    <property type="component" value="Unassembled WGS sequence"/>
</dbReference>
<comment type="caution">
    <text evidence="2">The sequence shown here is derived from an EMBL/GenBank/DDBJ whole genome shotgun (WGS) entry which is preliminary data.</text>
</comment>
<evidence type="ECO:0000313" key="4">
    <source>
        <dbReference type="EMBL" id="CAF4073411.1"/>
    </source>
</evidence>
<dbReference type="PANTHER" id="PTHR33332">
    <property type="entry name" value="REVERSE TRANSCRIPTASE DOMAIN-CONTAINING PROTEIN"/>
    <property type="match status" value="1"/>
</dbReference>
<keyword evidence="6" id="KW-1185">Reference proteome</keyword>
<dbReference type="SUPFAM" id="SSF56672">
    <property type="entry name" value="DNA/RNA polymerases"/>
    <property type="match status" value="1"/>
</dbReference>
<feature type="domain" description="Reverse transcriptase" evidence="1">
    <location>
        <begin position="19"/>
        <end position="240"/>
    </location>
</feature>
<evidence type="ECO:0000313" key="2">
    <source>
        <dbReference type="EMBL" id="CAF1279346.1"/>
    </source>
</evidence>
<dbReference type="PROSITE" id="PS50878">
    <property type="entry name" value="RT_POL"/>
    <property type="match status" value="1"/>
</dbReference>
<dbReference type="AlphaFoldDB" id="A0A815BY71"/>
<dbReference type="EMBL" id="CAJNOK010025963">
    <property type="protein sequence ID" value="CAF1396707.1"/>
    <property type="molecule type" value="Genomic_DNA"/>
</dbReference>
<evidence type="ECO:0000313" key="6">
    <source>
        <dbReference type="Proteomes" id="UP000663829"/>
    </source>
</evidence>
<protein>
    <recommendedName>
        <fullName evidence="1">Reverse transcriptase domain-containing protein</fullName>
    </recommendedName>
</protein>
<dbReference type="OrthoDB" id="6243574at2759"/>
<name>A0A815BY71_9BILA</name>
<dbReference type="Proteomes" id="UP000677228">
    <property type="component" value="Unassembled WGS sequence"/>
</dbReference>
<dbReference type="InterPro" id="IPR043502">
    <property type="entry name" value="DNA/RNA_pol_sf"/>
</dbReference>
<evidence type="ECO:0000313" key="5">
    <source>
        <dbReference type="EMBL" id="CAF4204192.1"/>
    </source>
</evidence>
<dbReference type="Proteomes" id="UP000681722">
    <property type="component" value="Unassembled WGS sequence"/>
</dbReference>
<evidence type="ECO:0000313" key="3">
    <source>
        <dbReference type="EMBL" id="CAF1396707.1"/>
    </source>
</evidence>
<dbReference type="EMBL" id="CAJOBC010027116">
    <property type="protein sequence ID" value="CAF4073411.1"/>
    <property type="molecule type" value="Genomic_DNA"/>
</dbReference>
<dbReference type="CDD" id="cd01650">
    <property type="entry name" value="RT_nLTR_like"/>
    <property type="match status" value="1"/>
</dbReference>
<gene>
    <name evidence="2" type="ORF">GPM918_LOCUS27477</name>
    <name evidence="3" type="ORF">OVA965_LOCUS32841</name>
    <name evidence="4" type="ORF">SRO942_LOCUS27811</name>
    <name evidence="5" type="ORF">TMI583_LOCUS33715</name>
</gene>
<dbReference type="EMBL" id="CAJOBA010047686">
    <property type="protein sequence ID" value="CAF4204192.1"/>
    <property type="molecule type" value="Genomic_DNA"/>
</dbReference>
<dbReference type="InterPro" id="IPR000477">
    <property type="entry name" value="RT_dom"/>
</dbReference>